<evidence type="ECO:0000259" key="1">
    <source>
        <dbReference type="SMART" id="SM00943"/>
    </source>
</evidence>
<dbReference type="GO" id="GO:0003678">
    <property type="term" value="F:DNA helicase activity"/>
    <property type="evidence" value="ECO:0007669"/>
    <property type="project" value="InterPro"/>
</dbReference>
<dbReference type="SMART" id="SM00943">
    <property type="entry name" value="Prim-Pol"/>
    <property type="match status" value="1"/>
</dbReference>
<dbReference type="InterPro" id="IPR027417">
    <property type="entry name" value="P-loop_NTPase"/>
</dbReference>
<dbReference type="SUPFAM" id="SSF56747">
    <property type="entry name" value="Prim-pol domain"/>
    <property type="match status" value="1"/>
</dbReference>
<dbReference type="EMBL" id="RQJP01000002">
    <property type="protein sequence ID" value="RRB15217.1"/>
    <property type="molecule type" value="Genomic_DNA"/>
</dbReference>
<evidence type="ECO:0000313" key="2">
    <source>
        <dbReference type="EMBL" id="RRB15217.1"/>
    </source>
</evidence>
<keyword evidence="3" id="KW-1185">Reference proteome</keyword>
<dbReference type="AlphaFoldDB" id="A0A3P1CPH6"/>
<name>A0A3P1CPH6_9BACT</name>
<dbReference type="RefSeq" id="WP_124906821.1">
    <property type="nucleotide sequence ID" value="NZ_RQJP01000002.1"/>
</dbReference>
<dbReference type="Pfam" id="PF03796">
    <property type="entry name" value="DnaB_C"/>
    <property type="match status" value="1"/>
</dbReference>
<reference evidence="2 3" key="1">
    <citation type="submission" date="2018-11" db="EMBL/GenBank/DDBJ databases">
        <authorList>
            <person name="Zhou Z."/>
            <person name="Wang G."/>
        </authorList>
    </citation>
    <scope>NUCLEOTIDE SEQUENCE [LARGE SCALE GENOMIC DNA]</scope>
    <source>
        <strain evidence="2 3">KCTC42998</strain>
    </source>
</reference>
<dbReference type="InterPro" id="IPR015330">
    <property type="entry name" value="DNA_primase/pol_bifunc_N"/>
</dbReference>
<gene>
    <name evidence="2" type="ORF">EHT87_11785</name>
</gene>
<dbReference type="Proteomes" id="UP000274271">
    <property type="component" value="Unassembled WGS sequence"/>
</dbReference>
<proteinExistence type="predicted"/>
<comment type="caution">
    <text evidence="2">The sequence shown here is derived from an EMBL/GenBank/DDBJ whole genome shotgun (WGS) entry which is preliminary data.</text>
</comment>
<dbReference type="InterPro" id="IPR007694">
    <property type="entry name" value="DNA_helicase_DnaB-like_C"/>
</dbReference>
<dbReference type="Pfam" id="PF09250">
    <property type="entry name" value="Prim-Pol"/>
    <property type="match status" value="1"/>
</dbReference>
<feature type="domain" description="DNA primase/polymerase bifunctional N-terminal" evidence="1">
    <location>
        <begin position="9"/>
        <end position="183"/>
    </location>
</feature>
<dbReference type="CDD" id="cd04859">
    <property type="entry name" value="Prim_Pol"/>
    <property type="match status" value="1"/>
</dbReference>
<evidence type="ECO:0000313" key="3">
    <source>
        <dbReference type="Proteomes" id="UP000274271"/>
    </source>
</evidence>
<sequence length="885" mass="98820">MANEIVEIAVQYLHAGLQAVPSLVDKRPVGGWKAHQQTLMDEATLRKMFEPPASVNVGIICGNVSGGLEVIDVDCKYDLTGKLMQDLMSSIEGALPTIAAKLVMVKTPSGGYHLYYRCSQIEGNKKLAQRLPVESETKEKRLVLIETRGEGGFIVAPPSTNYQLISGSFDTIPTITPDQRNTLIAIARSFDMMPDEEQYPERLPVRNSEFFEQNDDSPFAAYNQRGDVVALLEQHDWKFVKRQGDRIHLKRPGKSDAETSGNFHEGKRKLYVFSSSTAFEPQVAYSPSDVFILLECSGDKKIAARRLAEIGFGQISTRRKLDTLPTQVKADRIRVEGVSINAEVINLVSSTQTIKIENVKSADLDNIYIYFTDISAEKEVLQTIEALEAWTDARIYIRQVQDINSNEGESVRPYEFILNRLLRHYAELYNKNGGYLTAEQEDRFFVAVHDAGAKIKDPHDRERYRLLLLAFSEENRLGITSEIYQEITERIRFDRALEAQNEEMSALLDRVRAKQEIGDTNGALVDLTKGIQEIKSRTSKDNYANLLVPTTEKDFAERLKLKPDSLNTGLTINGEELQFPAGAISLICAPTNHGKTTLLLNALLNVSKQNSEKSFYLFSFEEDSDSILITALSIDIDHSISKNNRASIRSYYRDDQHGIEWVGKYNRETFEVARRNFFESLIDTGRVAIKYVEYGSEALADAIRYVAKYGNAGGVFIDYVQLINKEGFKAGTRAEELKRVCLDLKNAAVDTGLPVVLGAQFNRTVTSPLRLHPTQIADASDIEKIANCIVGFWNLAKKPMGTKEDLDAAAALAQYGDVYAEILKFRGGKTTGMGQGESWTFDGNTGVIRNRVVQVTGQSPHPILPKVQLVPKVTSDDDDDDGPGF</sequence>
<dbReference type="OrthoDB" id="981506at2"/>
<dbReference type="GO" id="GO:0006260">
    <property type="term" value="P:DNA replication"/>
    <property type="evidence" value="ECO:0007669"/>
    <property type="project" value="InterPro"/>
</dbReference>
<dbReference type="SUPFAM" id="SSF52540">
    <property type="entry name" value="P-loop containing nucleoside triphosphate hydrolases"/>
    <property type="match status" value="1"/>
</dbReference>
<dbReference type="GO" id="GO:0005524">
    <property type="term" value="F:ATP binding"/>
    <property type="evidence" value="ECO:0007669"/>
    <property type="project" value="InterPro"/>
</dbReference>
<accession>A0A3P1CPH6</accession>
<dbReference type="Gene3D" id="3.40.50.300">
    <property type="entry name" value="P-loop containing nucleotide triphosphate hydrolases"/>
    <property type="match status" value="1"/>
</dbReference>
<organism evidence="2 3">
    <name type="scientific">Larkinella knui</name>
    <dbReference type="NCBI Taxonomy" id="2025310"/>
    <lineage>
        <taxon>Bacteria</taxon>
        <taxon>Pseudomonadati</taxon>
        <taxon>Bacteroidota</taxon>
        <taxon>Cytophagia</taxon>
        <taxon>Cytophagales</taxon>
        <taxon>Spirosomataceae</taxon>
        <taxon>Larkinella</taxon>
    </lineage>
</organism>
<protein>
    <recommendedName>
        <fullName evidence="1">DNA primase/polymerase bifunctional N-terminal domain-containing protein</fullName>
    </recommendedName>
</protein>